<feature type="transmembrane region" description="Helical" evidence="1">
    <location>
        <begin position="71"/>
        <end position="89"/>
    </location>
</feature>
<dbReference type="NCBIfam" id="TIGR00807">
    <property type="entry name" value="malonate_madL"/>
    <property type="match status" value="1"/>
</dbReference>
<keyword evidence="1" id="KW-0812">Transmembrane</keyword>
<evidence type="ECO:0000313" key="3">
    <source>
        <dbReference type="Proteomes" id="UP000184375"/>
    </source>
</evidence>
<feature type="transmembrane region" description="Helical" evidence="1">
    <location>
        <begin position="95"/>
        <end position="114"/>
    </location>
</feature>
<dbReference type="Proteomes" id="UP000184375">
    <property type="component" value="Unassembled WGS sequence"/>
</dbReference>
<evidence type="ECO:0000256" key="1">
    <source>
        <dbReference type="SAM" id="Phobius"/>
    </source>
</evidence>
<protein>
    <submittedName>
        <fullName evidence="2">Malonate transporter, MadL subunit</fullName>
    </submittedName>
</protein>
<keyword evidence="1" id="KW-1133">Transmembrane helix</keyword>
<accession>A0A1M7H9H3</accession>
<organism evidence="2 3">
    <name type="scientific">Caldanaerovirga acetigignens</name>
    <dbReference type="NCBI Taxonomy" id="447595"/>
    <lineage>
        <taxon>Bacteria</taxon>
        <taxon>Bacillati</taxon>
        <taxon>Bacillota</taxon>
        <taxon>Clostridia</taxon>
        <taxon>Thermosediminibacterales</taxon>
        <taxon>Thermosediminibacteraceae</taxon>
        <taxon>Caldanaerovirga</taxon>
    </lineage>
</organism>
<reference evidence="3" key="1">
    <citation type="submission" date="2016-11" db="EMBL/GenBank/DDBJ databases">
        <authorList>
            <person name="Varghese N."/>
            <person name="Submissions S."/>
        </authorList>
    </citation>
    <scope>NUCLEOTIDE SEQUENCE [LARGE SCALE GENOMIC DNA]</scope>
    <source>
        <strain evidence="3">DSM 18802</strain>
    </source>
</reference>
<gene>
    <name evidence="2" type="ORF">SAMN05660826_00538</name>
</gene>
<name>A0A1M7H9H3_9FIRM</name>
<dbReference type="OrthoDB" id="286752at2"/>
<feature type="transmembrane region" description="Helical" evidence="1">
    <location>
        <begin position="7"/>
        <end position="27"/>
    </location>
</feature>
<keyword evidence="3" id="KW-1185">Reference proteome</keyword>
<dbReference type="EMBL" id="FRCR01000003">
    <property type="protein sequence ID" value="SHM24993.1"/>
    <property type="molecule type" value="Genomic_DNA"/>
</dbReference>
<sequence length="124" mass="12788">MEIYGLGIIAFCMFAGTFIGNLLGELLGVKGDVGGVGIAMLFLVLISNYLEAKGKPFPEKTAKGIEFVSSLYIPIVVAMSSIQNVVAAFSGGAVAFLAGGLATIGSMLLIPLISKIGTTQESKK</sequence>
<feature type="transmembrane region" description="Helical" evidence="1">
    <location>
        <begin position="33"/>
        <end position="50"/>
    </location>
</feature>
<dbReference type="AlphaFoldDB" id="A0A1M7H9H3"/>
<keyword evidence="1" id="KW-0472">Membrane</keyword>
<dbReference type="Pfam" id="PF03817">
    <property type="entry name" value="MadL"/>
    <property type="match status" value="1"/>
</dbReference>
<dbReference type="RefSeq" id="WP_073254293.1">
    <property type="nucleotide sequence ID" value="NZ_FRCR01000003.1"/>
</dbReference>
<proteinExistence type="predicted"/>
<dbReference type="GO" id="GO:0016020">
    <property type="term" value="C:membrane"/>
    <property type="evidence" value="ECO:0007669"/>
    <property type="project" value="InterPro"/>
</dbReference>
<evidence type="ECO:0000313" key="2">
    <source>
        <dbReference type="EMBL" id="SHM24993.1"/>
    </source>
</evidence>
<dbReference type="InterPro" id="IPR004690">
    <property type="entry name" value="Maln_transptMadL"/>
</dbReference>
<dbReference type="STRING" id="447595.SAMN05660826_00538"/>